<evidence type="ECO:0000256" key="1">
    <source>
        <dbReference type="ARBA" id="ARBA00023002"/>
    </source>
</evidence>
<dbReference type="AlphaFoldDB" id="A0A382CSA8"/>
<dbReference type="SUPFAM" id="SSF51905">
    <property type="entry name" value="FAD/NAD(P)-binding domain"/>
    <property type="match status" value="1"/>
</dbReference>
<dbReference type="Pfam" id="PF01266">
    <property type="entry name" value="DAO"/>
    <property type="match status" value="1"/>
</dbReference>
<dbReference type="PANTHER" id="PTHR13847:SF289">
    <property type="entry name" value="GLYCINE OXIDASE"/>
    <property type="match status" value="1"/>
</dbReference>
<evidence type="ECO:0000313" key="3">
    <source>
        <dbReference type="EMBL" id="SVB29046.1"/>
    </source>
</evidence>
<reference evidence="3" key="1">
    <citation type="submission" date="2018-05" db="EMBL/GenBank/DDBJ databases">
        <authorList>
            <person name="Lanie J.A."/>
            <person name="Ng W.-L."/>
            <person name="Kazmierczak K.M."/>
            <person name="Andrzejewski T.M."/>
            <person name="Davidsen T.M."/>
            <person name="Wayne K.J."/>
            <person name="Tettelin H."/>
            <person name="Glass J.I."/>
            <person name="Rusch D."/>
            <person name="Podicherti R."/>
            <person name="Tsui H.-C.T."/>
            <person name="Winkler M.E."/>
        </authorList>
    </citation>
    <scope>NUCLEOTIDE SEQUENCE</scope>
</reference>
<gene>
    <name evidence="3" type="ORF">METZ01_LOCUS181900</name>
</gene>
<feature type="domain" description="FAD dependent oxidoreductase" evidence="2">
    <location>
        <begin position="34"/>
        <end position="382"/>
    </location>
</feature>
<dbReference type="GO" id="GO:0005737">
    <property type="term" value="C:cytoplasm"/>
    <property type="evidence" value="ECO:0007669"/>
    <property type="project" value="TreeGrafter"/>
</dbReference>
<dbReference type="GO" id="GO:0016491">
    <property type="term" value="F:oxidoreductase activity"/>
    <property type="evidence" value="ECO:0007669"/>
    <property type="project" value="UniProtKB-KW"/>
</dbReference>
<name>A0A382CSA8_9ZZZZ</name>
<dbReference type="Gene3D" id="3.50.50.60">
    <property type="entry name" value="FAD/NAD(P)-binding domain"/>
    <property type="match status" value="1"/>
</dbReference>
<organism evidence="3">
    <name type="scientific">marine metagenome</name>
    <dbReference type="NCBI Taxonomy" id="408172"/>
    <lineage>
        <taxon>unclassified sequences</taxon>
        <taxon>metagenomes</taxon>
        <taxon>ecological metagenomes</taxon>
    </lineage>
</organism>
<dbReference type="Gene3D" id="3.30.9.10">
    <property type="entry name" value="D-Amino Acid Oxidase, subunit A, domain 2"/>
    <property type="match status" value="1"/>
</dbReference>
<accession>A0A382CSA8</accession>
<protein>
    <recommendedName>
        <fullName evidence="2">FAD dependent oxidoreductase domain-containing protein</fullName>
    </recommendedName>
</protein>
<dbReference type="InterPro" id="IPR036188">
    <property type="entry name" value="FAD/NAD-bd_sf"/>
</dbReference>
<keyword evidence="1" id="KW-0560">Oxidoreductase</keyword>
<sequence length="402" mass="44655">MGTTTMDRRSFSKLLTLLAIFSNKSLGKISNRDKIIIIGAGIIGTTIAYELSKMGAEIILIDKESPASGASGSSFSWINATYPKKPYSYNLLSQLGIEAYKSLEKEINLNISWSGSLEWFDSIDDQKRLLNEVANLKKYPTFLPSRIITDKQARFLEPNVNFNSNQNIIFSEADGAIDTINAISQMIEKIKQFGGLVLHPCEFQGLKHIKGRLSSVKTSMGEIEVDQAVFACGIDTDKLLSIKSIGNSMPGIIIRSKPREKIINKIVVGPGIHVHQQLDGRIVFGEQAGSPNSHIDRLIEKPKDFPSKLFAEQHTDQIFNIAKRFINNVGNIEPEKISIGWRPLPIDGKPVMGRLKQYSDIYVAVMHSGISLAAIAGKLISQEILNRSSSSLLRDFRPSRFY</sequence>
<dbReference type="PANTHER" id="PTHR13847">
    <property type="entry name" value="SARCOSINE DEHYDROGENASE-RELATED"/>
    <property type="match status" value="1"/>
</dbReference>
<dbReference type="EMBL" id="UINC01035901">
    <property type="protein sequence ID" value="SVB29046.1"/>
    <property type="molecule type" value="Genomic_DNA"/>
</dbReference>
<evidence type="ECO:0000259" key="2">
    <source>
        <dbReference type="Pfam" id="PF01266"/>
    </source>
</evidence>
<proteinExistence type="predicted"/>
<dbReference type="InterPro" id="IPR006076">
    <property type="entry name" value="FAD-dep_OxRdtase"/>
</dbReference>